<organism evidence="2 3">
    <name type="scientific">Streptomyces synnematoformans</name>
    <dbReference type="NCBI Taxonomy" id="415721"/>
    <lineage>
        <taxon>Bacteria</taxon>
        <taxon>Bacillati</taxon>
        <taxon>Actinomycetota</taxon>
        <taxon>Actinomycetes</taxon>
        <taxon>Kitasatosporales</taxon>
        <taxon>Streptomycetaceae</taxon>
        <taxon>Streptomyces</taxon>
    </lineage>
</organism>
<feature type="compositionally biased region" description="Polar residues" evidence="1">
    <location>
        <begin position="131"/>
        <end position="171"/>
    </location>
</feature>
<keyword evidence="3" id="KW-1185">Reference proteome</keyword>
<accession>A0ABN2XCS3</accession>
<feature type="region of interest" description="Disordered" evidence="1">
    <location>
        <begin position="107"/>
        <end position="267"/>
    </location>
</feature>
<dbReference type="EMBL" id="BAAAPF010000003">
    <property type="protein sequence ID" value="GAA2107675.1"/>
    <property type="molecule type" value="Genomic_DNA"/>
</dbReference>
<evidence type="ECO:0000313" key="2">
    <source>
        <dbReference type="EMBL" id="GAA2107675.1"/>
    </source>
</evidence>
<reference evidence="2 3" key="1">
    <citation type="journal article" date="2019" name="Int. J. Syst. Evol. Microbiol.">
        <title>The Global Catalogue of Microorganisms (GCM) 10K type strain sequencing project: providing services to taxonomists for standard genome sequencing and annotation.</title>
        <authorList>
            <consortium name="The Broad Institute Genomics Platform"/>
            <consortium name="The Broad Institute Genome Sequencing Center for Infectious Disease"/>
            <person name="Wu L."/>
            <person name="Ma J."/>
        </authorList>
    </citation>
    <scope>NUCLEOTIDE SEQUENCE [LARGE SCALE GENOMIC DNA]</scope>
    <source>
        <strain evidence="2 3">JCM 15481</strain>
    </source>
</reference>
<feature type="compositionally biased region" description="Basic and acidic residues" evidence="1">
    <location>
        <begin position="107"/>
        <end position="121"/>
    </location>
</feature>
<dbReference type="RefSeq" id="WP_344286998.1">
    <property type="nucleotide sequence ID" value="NZ_BAAAPF010000003.1"/>
</dbReference>
<name>A0ABN2XCS3_9ACTN</name>
<proteinExistence type="predicted"/>
<feature type="compositionally biased region" description="Basic and acidic residues" evidence="1">
    <location>
        <begin position="186"/>
        <end position="196"/>
    </location>
</feature>
<protein>
    <submittedName>
        <fullName evidence="2">Uncharacterized protein</fullName>
    </submittedName>
</protein>
<comment type="caution">
    <text evidence="2">The sequence shown here is derived from an EMBL/GenBank/DDBJ whole genome shotgun (WGS) entry which is preliminary data.</text>
</comment>
<evidence type="ECO:0000256" key="1">
    <source>
        <dbReference type="SAM" id="MobiDB-lite"/>
    </source>
</evidence>
<feature type="compositionally biased region" description="Basic and acidic residues" evidence="1">
    <location>
        <begin position="243"/>
        <end position="254"/>
    </location>
</feature>
<dbReference type="Proteomes" id="UP001500443">
    <property type="component" value="Unassembled WGS sequence"/>
</dbReference>
<gene>
    <name evidence="2" type="ORF">GCM10009802_02940</name>
</gene>
<sequence length="267" mass="29537">MSMTSTSFIADGLQQRGLLHMEWCKLFARFPADIAVQRAGEKAGWLFILGMCYCAEEESDGFIPETQLPRFGLRGTKQRVAALLREDLWVAVDGGYQVASWSRLQRPTERIERKRERDRSRQAAKRAAQDDGNSSRNLQETEQLPGSQPAGSRANFNQGNSGANLPGQQGRDSVARDSAAMSPESRTAEVEGEKEIPPSPPAERGERSRCRRHKARPKSWCSDCQLPPLAAVPDKCGACSPSRRLEDDEGRDRGPCPNCHPSTVRSA</sequence>
<evidence type="ECO:0000313" key="3">
    <source>
        <dbReference type="Proteomes" id="UP001500443"/>
    </source>
</evidence>